<dbReference type="Proteomes" id="UP000010809">
    <property type="component" value="Chromosome"/>
</dbReference>
<evidence type="ECO:0000256" key="3">
    <source>
        <dbReference type="ARBA" id="ARBA00022679"/>
    </source>
</evidence>
<dbReference type="InterPro" id="IPR050953">
    <property type="entry name" value="N4_N6_ade-DNA_methylase"/>
</dbReference>
<dbReference type="GO" id="GO:0006304">
    <property type="term" value="P:DNA modification"/>
    <property type="evidence" value="ECO:0007669"/>
    <property type="project" value="InterPro"/>
</dbReference>
<evidence type="ECO:0000256" key="5">
    <source>
        <dbReference type="ARBA" id="ARBA00047942"/>
    </source>
</evidence>
<dbReference type="PANTHER" id="PTHR33841:SF1">
    <property type="entry name" value="DNA METHYLTRANSFERASE A"/>
    <property type="match status" value="1"/>
</dbReference>
<gene>
    <name evidence="7" type="ordered locus">TVNIR_2274</name>
</gene>
<dbReference type="InterPro" id="IPR011639">
    <property type="entry name" value="MethylTrfase_TaqI-like_dom"/>
</dbReference>
<dbReference type="InterPro" id="IPR002052">
    <property type="entry name" value="DNA_methylase_N6_adenine_CS"/>
</dbReference>
<dbReference type="RefSeq" id="WP_015259047.1">
    <property type="nucleotide sequence ID" value="NC_019902.2"/>
</dbReference>
<name>L0DZY7_THIND</name>
<dbReference type="Pfam" id="PF07669">
    <property type="entry name" value="Eco57I"/>
    <property type="match status" value="1"/>
</dbReference>
<keyword evidence="3" id="KW-0808">Transferase</keyword>
<dbReference type="eggNOG" id="COG1002">
    <property type="taxonomic scope" value="Bacteria"/>
</dbReference>
<dbReference type="GO" id="GO:0003676">
    <property type="term" value="F:nucleic acid binding"/>
    <property type="evidence" value="ECO:0007669"/>
    <property type="project" value="InterPro"/>
</dbReference>
<keyword evidence="2 7" id="KW-0489">Methyltransferase</keyword>
<proteinExistence type="predicted"/>
<dbReference type="EMBL" id="CP003989">
    <property type="protein sequence ID" value="AGA33926.1"/>
    <property type="molecule type" value="Genomic_DNA"/>
</dbReference>
<organism evidence="7 8">
    <name type="scientific">Thioalkalivibrio nitratireducens (strain DSM 14787 / UNIQEM 213 / ALEN2)</name>
    <dbReference type="NCBI Taxonomy" id="1255043"/>
    <lineage>
        <taxon>Bacteria</taxon>
        <taxon>Pseudomonadati</taxon>
        <taxon>Pseudomonadota</taxon>
        <taxon>Gammaproteobacteria</taxon>
        <taxon>Chromatiales</taxon>
        <taxon>Ectothiorhodospiraceae</taxon>
        <taxon>Thioalkalivibrio</taxon>
    </lineage>
</organism>
<keyword evidence="4" id="KW-0949">S-adenosyl-L-methionine</keyword>
<evidence type="ECO:0000256" key="2">
    <source>
        <dbReference type="ARBA" id="ARBA00022603"/>
    </source>
</evidence>
<dbReference type="eggNOG" id="COG2890">
    <property type="taxonomic scope" value="Bacteria"/>
</dbReference>
<evidence type="ECO:0000259" key="6">
    <source>
        <dbReference type="Pfam" id="PF07669"/>
    </source>
</evidence>
<dbReference type="Gene3D" id="3.40.50.150">
    <property type="entry name" value="Vaccinia Virus protein VP39"/>
    <property type="match status" value="2"/>
</dbReference>
<accession>L0DZY7</accession>
<protein>
    <recommendedName>
        <fullName evidence="1">site-specific DNA-methyltransferase (adenine-specific)</fullName>
        <ecNumber evidence="1">2.1.1.72</ecNumber>
    </recommendedName>
</protein>
<dbReference type="KEGG" id="tni:TVNIR_2274"/>
<dbReference type="OrthoDB" id="9782445at2"/>
<feature type="domain" description="Type II methyltransferase M.TaqI-like" evidence="6">
    <location>
        <begin position="656"/>
        <end position="992"/>
    </location>
</feature>
<dbReference type="GO" id="GO:0009007">
    <property type="term" value="F:site-specific DNA-methyltransferase (adenine-specific) activity"/>
    <property type="evidence" value="ECO:0007669"/>
    <property type="project" value="UniProtKB-EC"/>
</dbReference>
<dbReference type="EC" id="2.1.1.72" evidence="1"/>
<dbReference type="InterPro" id="IPR029063">
    <property type="entry name" value="SAM-dependent_MTases_sf"/>
</dbReference>
<dbReference type="HOGENOM" id="CLU_003916_0_0_6"/>
<dbReference type="SUPFAM" id="SSF53335">
    <property type="entry name" value="S-adenosyl-L-methionine-dependent methyltransferases"/>
    <property type="match status" value="1"/>
</dbReference>
<dbReference type="GO" id="GO:0032259">
    <property type="term" value="P:methylation"/>
    <property type="evidence" value="ECO:0007669"/>
    <property type="project" value="UniProtKB-KW"/>
</dbReference>
<evidence type="ECO:0000256" key="4">
    <source>
        <dbReference type="ARBA" id="ARBA00022691"/>
    </source>
</evidence>
<evidence type="ECO:0000256" key="1">
    <source>
        <dbReference type="ARBA" id="ARBA00011900"/>
    </source>
</evidence>
<keyword evidence="8" id="KW-1185">Reference proteome</keyword>
<dbReference type="PRINTS" id="PR00507">
    <property type="entry name" value="N12N6MTFRASE"/>
</dbReference>
<dbReference type="PANTHER" id="PTHR33841">
    <property type="entry name" value="DNA METHYLTRANSFERASE YEEA-RELATED"/>
    <property type="match status" value="1"/>
</dbReference>
<reference evidence="7" key="1">
    <citation type="submission" date="2015-12" db="EMBL/GenBank/DDBJ databases">
        <authorList>
            <person name="Tikhonova T.V."/>
            <person name="Pavlov A.R."/>
            <person name="Beletsky A.V."/>
            <person name="Mardanov A.V."/>
            <person name="Sorokin D.Y."/>
            <person name="Ravin N.V."/>
            <person name="Popov V.O."/>
        </authorList>
    </citation>
    <scope>NUCLEOTIDE SEQUENCE</scope>
    <source>
        <strain evidence="7">DSM 14787</strain>
    </source>
</reference>
<dbReference type="STRING" id="1255043.TVNIR_2274"/>
<evidence type="ECO:0000313" key="8">
    <source>
        <dbReference type="Proteomes" id="UP000010809"/>
    </source>
</evidence>
<dbReference type="PROSITE" id="PS00092">
    <property type="entry name" value="N6_MTASE"/>
    <property type="match status" value="1"/>
</dbReference>
<dbReference type="PATRIC" id="fig|1255043.3.peg.2295"/>
<comment type="catalytic activity">
    <reaction evidence="5">
        <text>a 2'-deoxyadenosine in DNA + S-adenosyl-L-methionine = an N(6)-methyl-2'-deoxyadenosine in DNA + S-adenosyl-L-homocysteine + H(+)</text>
        <dbReference type="Rhea" id="RHEA:15197"/>
        <dbReference type="Rhea" id="RHEA-COMP:12418"/>
        <dbReference type="Rhea" id="RHEA-COMP:12419"/>
        <dbReference type="ChEBI" id="CHEBI:15378"/>
        <dbReference type="ChEBI" id="CHEBI:57856"/>
        <dbReference type="ChEBI" id="CHEBI:59789"/>
        <dbReference type="ChEBI" id="CHEBI:90615"/>
        <dbReference type="ChEBI" id="CHEBI:90616"/>
        <dbReference type="EC" id="2.1.1.72"/>
    </reaction>
</comment>
<dbReference type="REBASE" id="58423">
    <property type="entry name" value="Tni14787ORF2274P"/>
</dbReference>
<evidence type="ECO:0000313" key="7">
    <source>
        <dbReference type="EMBL" id="AGA33926.1"/>
    </source>
</evidence>
<sequence>MTWAGIVNDNEFYSEHYLSELFLNDIGDALERWQQAETAAREAASKADQGPLPDHHLTPWNRLNRLAHSYLQDLSILERERQIERRVEAQRELVRTLLEALGYHYQPRRLPAGDDAEFPVLSEYLGSDGAPLLWVVQAVPLEEPDLDPLAVPLRAAQYLSLSATPVPKALHAEGGGLIEWQTALGRFVLAQPRPPRWVLLASPRQWVLVDRAKFAQGRVLRLDWVELFSRRETESLKVAAALLHRESLVEPGGQPLLDTLEENAHKHAYGVSEDLKYALREAIELLGNEAAAQLIEQARARKEGIFSGQLDAAQLSLQCLRYMYRLLFLFYIEARPELGYAPMNAATYLHGYSLEHLRELELVPLTSSAEQQGRYFHDSLNTLFRLVQEGYQPHANRQQDLLATNTGADAFDMAPLQSHLFDPERTRLLNRVVFTNQTLQQVIRLMSLSRPAQGGRGGRRRRGRISYSRLGINQLGAVYEALLSYRGFFAQEDLYEVKRAGDDNPDPLDTGYFVSADALEQYKDDERVYDRDEHGHRVLRRHPKGRFLYRLAGRDREKSASYYTPEVLTRSLVKYALKELYAEQLDPLPNDAARAERVLGLRICEPAMGSAAFINEAIDQLADKYLELAQSARGERIPQADYAREKQRVKMYIADHNVFGVDLNPVAVELAEVSLWLGALSDDRHVPWFGLQLRAGNSLIGARRETYPSSSLALKPNEDACWLNRAPDRTPLGQPRPEGRIWHFLLPDAGMANYSDKVAKTLYREEIQAINAWRKAFTRPFDREQRERLERLSARIDDLWHEHANSLADLRRRTTDPYPIYGRDAKGERSPLRYKDQALAGELFAEYQKNATAYRRLKLVMDYWCALWFWPIAEHASLPDREEFLFDLENLLLGDTLRAGPKYEVRDLFAPTENPEDGKRFINRFGVVDLKILFHSFPRLELAQRIADQRRVFHWELEFADVFSPLPQAGEVRSPGFDLILGNPPWIKVEWQEAGILGDHEPLFMLRKYSASQLTQLRERAFHENAGLEAAWRSEYEEAEGTQNFLNAAANYPALTGQKANLYKCFLPMAWKLGNEHGVAGFLHPEGIYDDPNGGPLRREVYPRLRAHFQFVNEVKLFADVDNHTRYSVNVYGPQSAPPRIAHISNLFVPRTIDACFSHRGEGPVPGIKEEIEGDDGRSRVRWGTQGHAERILELGEQQLALFAQLYDDAGTPPPEARLPALHAQPLLSVLEKFAAQPRRLSDLKGEYYSTQHWNEVNAQQDGTIRRQTRFPTSPREWILSGPHFFVGNPCFKTPRTGCKSNKDYDVLDLESLPDDYLPRTNYVPACTPDEYRARTPKVPWTDLGETRPLRVTDYYRVISRTMIGSASERTLQSAIAPMEVGHIDLGFSIGLKDTSQTAYLAGLFASVVFDFFVKSTGKGHFRNDIASLLPLPDSAQTIRRGIVVRSLALNCLTKLYSSLWRAAWRSDFRSERWTVFPEGDRVGILPQAFFANLTPDLQRNCALRADFARRQALLEIDVLVAQALGLTLEELLTIYRVQFPVMRQYEADTWYDARGRIVFTPSKGLVGVGLPRKARKADLDEGTRYGIRSPTRSEQNIALGWEDIRDIQEGTVTKTFLDDTLPGGPTERTIEYHAPFHKPDREEDYRTAWAIFEHRGRERNSERLTRSNYSAR</sequence>